<gene>
    <name evidence="2" type="ORF">C9374_008131</name>
</gene>
<dbReference type="SMART" id="SM00320">
    <property type="entry name" value="WD40"/>
    <property type="match status" value="3"/>
</dbReference>
<dbReference type="InterPro" id="IPR015943">
    <property type="entry name" value="WD40/YVTN_repeat-like_dom_sf"/>
</dbReference>
<evidence type="ECO:0000256" key="1">
    <source>
        <dbReference type="PROSITE-ProRule" id="PRU00221"/>
    </source>
</evidence>
<dbReference type="RefSeq" id="XP_044545754.1">
    <property type="nucleotide sequence ID" value="XM_044698174.1"/>
</dbReference>
<dbReference type="Gene3D" id="2.130.10.10">
    <property type="entry name" value="YVTN repeat-like/Quinoprotein amine dehydrogenase"/>
    <property type="match status" value="2"/>
</dbReference>
<proteinExistence type="predicted"/>
<dbReference type="Proteomes" id="UP000816034">
    <property type="component" value="Unassembled WGS sequence"/>
</dbReference>
<comment type="caution">
    <text evidence="2">The sequence shown here is derived from an EMBL/GenBank/DDBJ whole genome shotgun (WGS) entry which is preliminary data.</text>
</comment>
<feature type="repeat" description="WD" evidence="1">
    <location>
        <begin position="262"/>
        <end position="306"/>
    </location>
</feature>
<dbReference type="InterPro" id="IPR001680">
    <property type="entry name" value="WD40_rpt"/>
</dbReference>
<name>A0AA88KFN8_NAELO</name>
<dbReference type="PANTHER" id="PTHR44666">
    <property type="entry name" value="WD REPEAT-CONTAINING PROTEIN 53"/>
    <property type="match status" value="1"/>
</dbReference>
<dbReference type="SUPFAM" id="SSF50978">
    <property type="entry name" value="WD40 repeat-like"/>
    <property type="match status" value="1"/>
</dbReference>
<dbReference type="AlphaFoldDB" id="A0AA88KFN8"/>
<keyword evidence="3" id="KW-1185">Reference proteome</keyword>
<organism evidence="2 3">
    <name type="scientific">Naegleria lovaniensis</name>
    <name type="common">Amoeba</name>
    <dbReference type="NCBI Taxonomy" id="51637"/>
    <lineage>
        <taxon>Eukaryota</taxon>
        <taxon>Discoba</taxon>
        <taxon>Heterolobosea</taxon>
        <taxon>Tetramitia</taxon>
        <taxon>Eutetramitia</taxon>
        <taxon>Vahlkampfiidae</taxon>
        <taxon>Naegleria</taxon>
    </lineage>
</organism>
<dbReference type="InterPro" id="IPR042453">
    <property type="entry name" value="WDR53"/>
</dbReference>
<dbReference type="PANTHER" id="PTHR44666:SF1">
    <property type="entry name" value="WD REPEAT-CONTAINING PROTEIN 53"/>
    <property type="match status" value="1"/>
</dbReference>
<dbReference type="EMBL" id="PYSW02000032">
    <property type="protein sequence ID" value="KAG2378492.1"/>
    <property type="molecule type" value="Genomic_DNA"/>
</dbReference>
<dbReference type="Pfam" id="PF00400">
    <property type="entry name" value="WD40"/>
    <property type="match status" value="1"/>
</dbReference>
<sequence>MPQIPSIQHNNKTNSITVDVGHSDAILSFDLSNHHDAQQILCTSSYDHSIQLYDLHHKQNISQIRPNNNSGLDISHVKLYTPSLLQHGFIYAIIGNCIHIYDLRNISQELFILKCFDDQENELNSLDMVGENACTCDDDGNIYIFSNQLNGSELKIKKVLKNVHENICMNVKLRPNTSCEVISGGLDQKYIHQNWKSNNVLFKGDSTQWVPSFKTSQQVINPPYIHSLDINKRDSRSVIGLGNGSIVMFDLSAQHSKFVAFNNAHSYIVNNIQFMNDQLYSDHFMSASLDGIINIWKYESKGPLKPASKKISQSLLPIVWNVNTGNKIECAKYSNGYVYVSYENGTTIDKISMTH</sequence>
<keyword evidence="1" id="KW-0853">WD repeat</keyword>
<accession>A0AA88KFN8</accession>
<evidence type="ECO:0000313" key="3">
    <source>
        <dbReference type="Proteomes" id="UP000816034"/>
    </source>
</evidence>
<dbReference type="InterPro" id="IPR036322">
    <property type="entry name" value="WD40_repeat_dom_sf"/>
</dbReference>
<evidence type="ECO:0000313" key="2">
    <source>
        <dbReference type="EMBL" id="KAG2378492.1"/>
    </source>
</evidence>
<dbReference type="PROSITE" id="PS50082">
    <property type="entry name" value="WD_REPEATS_2"/>
    <property type="match status" value="1"/>
</dbReference>
<reference evidence="2 3" key="1">
    <citation type="journal article" date="2018" name="BMC Genomics">
        <title>The genome of Naegleria lovaniensis, the basis for a comparative approach to unravel pathogenicity factors of the human pathogenic amoeba N. fowleri.</title>
        <authorList>
            <person name="Liechti N."/>
            <person name="Schurch N."/>
            <person name="Bruggmann R."/>
            <person name="Wittwer M."/>
        </authorList>
    </citation>
    <scope>NUCLEOTIDE SEQUENCE [LARGE SCALE GENOMIC DNA]</scope>
    <source>
        <strain evidence="2 3">ATCC 30569</strain>
    </source>
</reference>
<protein>
    <submittedName>
        <fullName evidence="2">Uncharacterized protein</fullName>
    </submittedName>
</protein>
<dbReference type="GeneID" id="68100585"/>